<dbReference type="AlphaFoldDB" id="A0A2M7B535"/>
<sequence>MAAITIPKKLIKDDDLIILPRKEYEQLFRFWANAESVSQRTKKSIEKGFKEITEGNFLTSNQLKDALGL</sequence>
<name>A0A2M7B535_9BACT</name>
<evidence type="ECO:0000313" key="1">
    <source>
        <dbReference type="EMBL" id="PIU98231.1"/>
    </source>
</evidence>
<evidence type="ECO:0000313" key="2">
    <source>
        <dbReference type="Proteomes" id="UP000228949"/>
    </source>
</evidence>
<gene>
    <name evidence="1" type="ORF">COS61_02490</name>
</gene>
<dbReference type="Proteomes" id="UP000228949">
    <property type="component" value="Unassembled WGS sequence"/>
</dbReference>
<organism evidence="1 2">
    <name type="scientific">Candidatus Wolfebacteria bacterium CG03_land_8_20_14_0_80_40_12</name>
    <dbReference type="NCBI Taxonomy" id="1975069"/>
    <lineage>
        <taxon>Bacteria</taxon>
        <taxon>Candidatus Wolfeibacteriota</taxon>
    </lineage>
</organism>
<dbReference type="EMBL" id="PEVJ01000062">
    <property type="protein sequence ID" value="PIU98231.1"/>
    <property type="molecule type" value="Genomic_DNA"/>
</dbReference>
<protein>
    <submittedName>
        <fullName evidence="1">Uncharacterized protein</fullName>
    </submittedName>
</protein>
<comment type="caution">
    <text evidence="1">The sequence shown here is derived from an EMBL/GenBank/DDBJ whole genome shotgun (WGS) entry which is preliminary data.</text>
</comment>
<accession>A0A2M7B535</accession>
<reference evidence="2" key="1">
    <citation type="submission" date="2017-09" db="EMBL/GenBank/DDBJ databases">
        <title>Depth-based differentiation of microbial function through sediment-hosted aquifers and enrichment of novel symbionts in the deep terrestrial subsurface.</title>
        <authorList>
            <person name="Probst A.J."/>
            <person name="Ladd B."/>
            <person name="Jarett J.K."/>
            <person name="Geller-Mcgrath D.E."/>
            <person name="Sieber C.M.K."/>
            <person name="Emerson J.B."/>
            <person name="Anantharaman K."/>
            <person name="Thomas B.C."/>
            <person name="Malmstrom R."/>
            <person name="Stieglmeier M."/>
            <person name="Klingl A."/>
            <person name="Woyke T."/>
            <person name="Ryan C.M."/>
            <person name="Banfield J.F."/>
        </authorList>
    </citation>
    <scope>NUCLEOTIDE SEQUENCE [LARGE SCALE GENOMIC DNA]</scope>
</reference>
<proteinExistence type="predicted"/>